<evidence type="ECO:0000256" key="9">
    <source>
        <dbReference type="ARBA" id="ARBA00050776"/>
    </source>
</evidence>
<evidence type="ECO:0000313" key="13">
    <source>
        <dbReference type="Proteomes" id="UP000000263"/>
    </source>
</evidence>
<dbReference type="PANTHER" id="PTHR11601:SF34">
    <property type="entry name" value="CYSTEINE DESULFURASE"/>
    <property type="match status" value="1"/>
</dbReference>
<dbReference type="EMBL" id="CP000804">
    <property type="protein sequence ID" value="ABU60289.1"/>
    <property type="molecule type" value="Genomic_DNA"/>
</dbReference>
<dbReference type="Gene3D" id="1.10.260.50">
    <property type="match status" value="1"/>
</dbReference>
<dbReference type="InterPro" id="IPR016454">
    <property type="entry name" value="Cysteine_dSase"/>
</dbReference>
<dbReference type="Pfam" id="PF00266">
    <property type="entry name" value="Aminotran_5"/>
    <property type="match status" value="1"/>
</dbReference>
<dbReference type="PANTHER" id="PTHR11601">
    <property type="entry name" value="CYSTEINE DESULFURYLASE FAMILY MEMBER"/>
    <property type="match status" value="1"/>
</dbReference>
<dbReference type="Gene3D" id="3.90.1150.10">
    <property type="entry name" value="Aspartate Aminotransferase, domain 1"/>
    <property type="match status" value="1"/>
</dbReference>
<dbReference type="KEGG" id="rca:Rcas_4262"/>
<dbReference type="PROSITE" id="PS00595">
    <property type="entry name" value="AA_TRANSFER_CLASS_5"/>
    <property type="match status" value="1"/>
</dbReference>
<evidence type="ECO:0000256" key="1">
    <source>
        <dbReference type="ARBA" id="ARBA00001933"/>
    </source>
</evidence>
<dbReference type="EC" id="2.8.1.7" evidence="3"/>
<name>A7NRU3_ROSCS</name>
<dbReference type="GO" id="GO:0046872">
    <property type="term" value="F:metal ion binding"/>
    <property type="evidence" value="ECO:0007669"/>
    <property type="project" value="UniProtKB-KW"/>
</dbReference>
<dbReference type="eggNOG" id="COG1104">
    <property type="taxonomic scope" value="Bacteria"/>
</dbReference>
<dbReference type="InterPro" id="IPR015424">
    <property type="entry name" value="PyrdxlP-dep_Trfase"/>
</dbReference>
<evidence type="ECO:0000256" key="10">
    <source>
        <dbReference type="RuleBase" id="RU004504"/>
    </source>
</evidence>
<reference evidence="12 13" key="1">
    <citation type="submission" date="2007-08" db="EMBL/GenBank/DDBJ databases">
        <title>Complete sequence of Roseiflexus castenholzii DSM 13941.</title>
        <authorList>
            <consortium name="US DOE Joint Genome Institute"/>
            <person name="Copeland A."/>
            <person name="Lucas S."/>
            <person name="Lapidus A."/>
            <person name="Barry K."/>
            <person name="Glavina del Rio T."/>
            <person name="Dalin E."/>
            <person name="Tice H."/>
            <person name="Pitluck S."/>
            <person name="Thompson L.S."/>
            <person name="Brettin T."/>
            <person name="Bruce D."/>
            <person name="Detter J.C."/>
            <person name="Han C."/>
            <person name="Tapia R."/>
            <person name="Schmutz J."/>
            <person name="Larimer F."/>
            <person name="Land M."/>
            <person name="Hauser L."/>
            <person name="Kyrpides N."/>
            <person name="Mikhailova N."/>
            <person name="Bryant D.A."/>
            <person name="Hanada S."/>
            <person name="Tsukatani Y."/>
            <person name="Richardson P."/>
        </authorList>
    </citation>
    <scope>NUCLEOTIDE SEQUENCE [LARGE SCALE GENOMIC DNA]</scope>
    <source>
        <strain evidence="13">DSM 13941 / HLO8</strain>
    </source>
</reference>
<evidence type="ECO:0000256" key="4">
    <source>
        <dbReference type="ARBA" id="ARBA00022679"/>
    </source>
</evidence>
<evidence type="ECO:0000313" key="12">
    <source>
        <dbReference type="EMBL" id="ABU60289.1"/>
    </source>
</evidence>
<accession>A7NRU3</accession>
<sequence length="395" mass="41682">MTERLIYLDHAATTPVDPAALAVMLPYFTTHFGNPSSIYRVGRAALHALDEARDQVAAILGASPREIIFTGSGSESDNLAIRGVALAQRQAGRGAHLITSAIEHHAVLHTVEHLQAFGFEATILPVDSSGLVQPDDLRAALRPDTVLVSVMYANNEIGTIQPIAELGAICRERGVPFHTDAVQAPGALPLDVRALNVDLMTIAAHKFYGPKGVGALYVRRGTPLLPQITGGGQERRRRAGTENVPGIVGMAAALRLAEERRAADSAHCARLRDRLVNGVLERVPGARLNGHPTRRLPNNANLSFEGVEGESILLLLDQHGIAASSGSACTSGSLEPSHVLLALARAAGSDTTAEVASALPGAVRFTFGRDNTDADVDVVLDVLPGIIARLREMAG</sequence>
<evidence type="ECO:0000256" key="5">
    <source>
        <dbReference type="ARBA" id="ARBA00022723"/>
    </source>
</evidence>
<dbReference type="SUPFAM" id="SSF53383">
    <property type="entry name" value="PLP-dependent transferases"/>
    <property type="match status" value="1"/>
</dbReference>
<dbReference type="HOGENOM" id="CLU_003433_0_0_0"/>
<gene>
    <name evidence="12" type="ordered locus">Rcas_4262</name>
</gene>
<keyword evidence="8" id="KW-0411">Iron-sulfur</keyword>
<comment type="catalytic activity">
    <reaction evidence="9">
        <text>(sulfur carrier)-H + L-cysteine = (sulfur carrier)-SH + L-alanine</text>
        <dbReference type="Rhea" id="RHEA:43892"/>
        <dbReference type="Rhea" id="RHEA-COMP:14737"/>
        <dbReference type="Rhea" id="RHEA-COMP:14739"/>
        <dbReference type="ChEBI" id="CHEBI:29917"/>
        <dbReference type="ChEBI" id="CHEBI:35235"/>
        <dbReference type="ChEBI" id="CHEBI:57972"/>
        <dbReference type="ChEBI" id="CHEBI:64428"/>
        <dbReference type="EC" id="2.8.1.7"/>
    </reaction>
</comment>
<evidence type="ECO:0000256" key="8">
    <source>
        <dbReference type="ARBA" id="ARBA00023014"/>
    </source>
</evidence>
<dbReference type="AlphaFoldDB" id="A7NRU3"/>
<evidence type="ECO:0000259" key="11">
    <source>
        <dbReference type="Pfam" id="PF00266"/>
    </source>
</evidence>
<dbReference type="InterPro" id="IPR020578">
    <property type="entry name" value="Aminotrans_V_PyrdxlP_BS"/>
</dbReference>
<dbReference type="Gene3D" id="3.40.640.10">
    <property type="entry name" value="Type I PLP-dependent aspartate aminotransferase-like (Major domain)"/>
    <property type="match status" value="1"/>
</dbReference>
<dbReference type="InterPro" id="IPR000192">
    <property type="entry name" value="Aminotrans_V_dom"/>
</dbReference>
<dbReference type="GO" id="GO:0051536">
    <property type="term" value="F:iron-sulfur cluster binding"/>
    <property type="evidence" value="ECO:0007669"/>
    <property type="project" value="UniProtKB-KW"/>
</dbReference>
<dbReference type="STRING" id="383372.Rcas_4262"/>
<dbReference type="PIRSF" id="PIRSF005572">
    <property type="entry name" value="NifS"/>
    <property type="match status" value="1"/>
</dbReference>
<comment type="similarity">
    <text evidence="2">Belongs to the class-V pyridoxal-phosphate-dependent aminotransferase family. NifS/IscS subfamily.</text>
</comment>
<dbReference type="InterPro" id="IPR015421">
    <property type="entry name" value="PyrdxlP-dep_Trfase_major"/>
</dbReference>
<dbReference type="InterPro" id="IPR015422">
    <property type="entry name" value="PyrdxlP-dep_Trfase_small"/>
</dbReference>
<protein>
    <recommendedName>
        <fullName evidence="3">cysteine desulfurase</fullName>
        <ecNumber evidence="3">2.8.1.7</ecNumber>
    </recommendedName>
</protein>
<dbReference type="GO" id="GO:0008483">
    <property type="term" value="F:transaminase activity"/>
    <property type="evidence" value="ECO:0007669"/>
    <property type="project" value="UniProtKB-KW"/>
</dbReference>
<keyword evidence="7" id="KW-0408">Iron</keyword>
<keyword evidence="5" id="KW-0479">Metal-binding</keyword>
<proteinExistence type="inferred from homology"/>
<keyword evidence="12" id="KW-0032">Aminotransferase</keyword>
<keyword evidence="6" id="KW-0663">Pyridoxal phosphate</keyword>
<evidence type="ECO:0000256" key="3">
    <source>
        <dbReference type="ARBA" id="ARBA00012239"/>
    </source>
</evidence>
<dbReference type="FunFam" id="3.40.640.10:FF:000084">
    <property type="entry name" value="IscS-like cysteine desulfurase"/>
    <property type="match status" value="1"/>
</dbReference>
<dbReference type="RefSeq" id="WP_012122710.1">
    <property type="nucleotide sequence ID" value="NC_009767.1"/>
</dbReference>
<evidence type="ECO:0000256" key="2">
    <source>
        <dbReference type="ARBA" id="ARBA00006490"/>
    </source>
</evidence>
<keyword evidence="4 12" id="KW-0808">Transferase</keyword>
<dbReference type="Proteomes" id="UP000000263">
    <property type="component" value="Chromosome"/>
</dbReference>
<dbReference type="GO" id="GO:0031071">
    <property type="term" value="F:cysteine desulfurase activity"/>
    <property type="evidence" value="ECO:0007669"/>
    <property type="project" value="UniProtKB-EC"/>
</dbReference>
<evidence type="ECO:0000256" key="7">
    <source>
        <dbReference type="ARBA" id="ARBA00023004"/>
    </source>
</evidence>
<organism evidence="12 13">
    <name type="scientific">Roseiflexus castenholzii (strain DSM 13941 / HLO8)</name>
    <dbReference type="NCBI Taxonomy" id="383372"/>
    <lineage>
        <taxon>Bacteria</taxon>
        <taxon>Bacillati</taxon>
        <taxon>Chloroflexota</taxon>
        <taxon>Chloroflexia</taxon>
        <taxon>Chloroflexales</taxon>
        <taxon>Roseiflexineae</taxon>
        <taxon>Roseiflexaceae</taxon>
        <taxon>Roseiflexus</taxon>
    </lineage>
</organism>
<keyword evidence="13" id="KW-1185">Reference proteome</keyword>
<feature type="domain" description="Aminotransferase class V" evidence="11">
    <location>
        <begin position="6"/>
        <end position="378"/>
    </location>
</feature>
<evidence type="ECO:0000256" key="6">
    <source>
        <dbReference type="ARBA" id="ARBA00022898"/>
    </source>
</evidence>
<comment type="cofactor">
    <cofactor evidence="1 10">
        <name>pyridoxal 5'-phosphate</name>
        <dbReference type="ChEBI" id="CHEBI:597326"/>
    </cofactor>
</comment>